<protein>
    <submittedName>
        <fullName evidence="1">Uncharacterized protein</fullName>
    </submittedName>
</protein>
<evidence type="ECO:0000313" key="1">
    <source>
        <dbReference type="EMBL" id="JAH41277.1"/>
    </source>
</evidence>
<reference evidence="1" key="2">
    <citation type="journal article" date="2015" name="Fish Shellfish Immunol.">
        <title>Early steps in the European eel (Anguilla anguilla)-Vibrio vulnificus interaction in the gills: Role of the RtxA13 toxin.</title>
        <authorList>
            <person name="Callol A."/>
            <person name="Pajuelo D."/>
            <person name="Ebbesson L."/>
            <person name="Teles M."/>
            <person name="MacKenzie S."/>
            <person name="Amaro C."/>
        </authorList>
    </citation>
    <scope>NUCLEOTIDE SEQUENCE</scope>
</reference>
<dbReference type="AlphaFoldDB" id="A0A0E9SJ78"/>
<organism evidence="1">
    <name type="scientific">Anguilla anguilla</name>
    <name type="common">European freshwater eel</name>
    <name type="synonym">Muraena anguilla</name>
    <dbReference type="NCBI Taxonomy" id="7936"/>
    <lineage>
        <taxon>Eukaryota</taxon>
        <taxon>Metazoa</taxon>
        <taxon>Chordata</taxon>
        <taxon>Craniata</taxon>
        <taxon>Vertebrata</taxon>
        <taxon>Euteleostomi</taxon>
        <taxon>Actinopterygii</taxon>
        <taxon>Neopterygii</taxon>
        <taxon>Teleostei</taxon>
        <taxon>Anguilliformes</taxon>
        <taxon>Anguillidae</taxon>
        <taxon>Anguilla</taxon>
    </lineage>
</organism>
<proteinExistence type="predicted"/>
<dbReference type="EMBL" id="GBXM01067300">
    <property type="protein sequence ID" value="JAH41277.1"/>
    <property type="molecule type" value="Transcribed_RNA"/>
</dbReference>
<name>A0A0E9SJ78_ANGAN</name>
<reference evidence="1" key="1">
    <citation type="submission" date="2014-11" db="EMBL/GenBank/DDBJ databases">
        <authorList>
            <person name="Amaro Gonzalez C."/>
        </authorList>
    </citation>
    <scope>NUCLEOTIDE SEQUENCE</scope>
</reference>
<accession>A0A0E9SJ78</accession>
<sequence>MSAQVVFFEYRHSLLTDETNSLFL</sequence>